<keyword evidence="13" id="KW-0234">DNA repair</keyword>
<reference evidence="19" key="1">
    <citation type="submission" date="2017-09" db="EMBL/GenBank/DDBJ databases">
        <title>Depth-based differentiation of microbial function through sediment-hosted aquifers and enrichment of novel symbionts in the deep terrestrial subsurface.</title>
        <authorList>
            <person name="Probst A.J."/>
            <person name="Ladd B."/>
            <person name="Jarett J.K."/>
            <person name="Geller-Mcgrath D.E."/>
            <person name="Sieber C.M.K."/>
            <person name="Emerson J.B."/>
            <person name="Anantharaman K."/>
            <person name="Thomas B.C."/>
            <person name="Malmstrom R."/>
            <person name="Stieglmeier M."/>
            <person name="Klingl A."/>
            <person name="Woyke T."/>
            <person name="Ryan C.M."/>
            <person name="Banfield J.F."/>
        </authorList>
    </citation>
    <scope>NUCLEOTIDE SEQUENCE [LARGE SCALE GENOMIC DNA]</scope>
</reference>
<dbReference type="GO" id="GO:0008270">
    <property type="term" value="F:zinc ion binding"/>
    <property type="evidence" value="ECO:0007669"/>
    <property type="project" value="UniProtKB-KW"/>
</dbReference>
<dbReference type="NCBIfam" id="NF001503">
    <property type="entry name" value="PRK00349.1"/>
    <property type="match status" value="1"/>
</dbReference>
<evidence type="ECO:0000256" key="6">
    <source>
        <dbReference type="ARBA" id="ARBA00022763"/>
    </source>
</evidence>
<evidence type="ECO:0000256" key="14">
    <source>
        <dbReference type="ARBA" id="ARBA00038000"/>
    </source>
</evidence>
<evidence type="ECO:0000256" key="12">
    <source>
        <dbReference type="ARBA" id="ARBA00023125"/>
    </source>
</evidence>
<dbReference type="PANTHER" id="PTHR43152:SF1">
    <property type="entry name" value="UVRA PROTEIN"/>
    <property type="match status" value="1"/>
</dbReference>
<keyword evidence="3" id="KW-0479">Metal-binding</keyword>
<keyword evidence="6" id="KW-0227">DNA damage</keyword>
<comment type="similarity">
    <text evidence="14">Belongs to the ABC transporter superfamily. UvrA family.</text>
</comment>
<keyword evidence="11" id="KW-0267">Excision nuclease</keyword>
<dbReference type="Proteomes" id="UP000231183">
    <property type="component" value="Unassembled WGS sequence"/>
</dbReference>
<sequence length="934" mass="102924">MPPQISIRGARENNLKNINIDIPKNKLVVITGLSGSGKSSLAFDTIYAEGQRRYAESLSSYARQYMDARKKPDVDKIDGLSPTIAIDQKSHSQNPRSTVGTTTEIYDYLRLLFARLGVQHCTECDVPLSSFTAGQIVEKIKRLAKQNKPIAILAPLLRKQNSKKSGLMKRIEKSGFAQARVNGQICKIHDLLDYKFSSDELYDVELVIGQFTDARQQDVAKMTEQALDLGNGLIGVQANGQYQVFSVHGLCPKCGLTMPAVSVRDFSFNSPKGACRRCGGLGITKEVDPNLVIPNNRLTLAQGAIQPYMRLAGRQKNSYEMLEAVAKENGFSLNMPVKELTSQALDIIMFGTGQKVYDFNGKRATFTGVAHQLTEKYLQTDSDYVRKEIEQYMKKSICPQCQGQRLKKESLAVKIDGCNIAKVAVMDAQFMLGWLVGLEKKLTKGQDKNIARPIIKELNQRLQSLDNVGLGYLTSDRAMNTLSGGEVTRVRLATQLTTGLNGVIYVLDEPSVGLHPSDNSRLIKSLKHLRDLGNTVIVVEHDEDMMKQADYLVDVGPSAGISGGQIVAKGTISQIKKHKNSFTAQFLNGQSQIQRQSSILNNAKKSKPKYLEVVRASGNNLQNINVKIPLNKFVCITGVSGSGKSTLVIDTLGRALSQHFYRAKTDPEPYQAIKGLEYIDKVIAVDQSPIGRTPRSNPATYTNIFTGIRDLYANLPESKMYNYKAGKFSFNVKGGGRCETCAGEGYIRIPMQFLADVFVECSDCGATRYSLDVLEVHYRSRNIADVLNMTADEAFIFFNDIEPIAQKLSILRDVGLGYLRLGQPATTLSGGEAQRIKLATELARVSTGNTLYILDEPTTGLHFEDIKKLLAVLERLVEKGNSVLVIEHNNHVINYSDWVIDLGPQGGAKGGRIVGDGPPDKIAKLKTSLTGRYL</sequence>
<evidence type="ECO:0000313" key="19">
    <source>
        <dbReference type="Proteomes" id="UP000231183"/>
    </source>
</evidence>
<gene>
    <name evidence="18" type="ORF">COU31_01795</name>
</gene>
<dbReference type="PANTHER" id="PTHR43152">
    <property type="entry name" value="UVRABC SYSTEM PROTEIN A"/>
    <property type="match status" value="1"/>
</dbReference>
<dbReference type="Gene3D" id="3.40.50.300">
    <property type="entry name" value="P-loop containing nucleotide triphosphate hydrolases"/>
    <property type="match status" value="2"/>
</dbReference>
<evidence type="ECO:0000256" key="7">
    <source>
        <dbReference type="ARBA" id="ARBA00022769"/>
    </source>
</evidence>
<protein>
    <recommendedName>
        <fullName evidence="15">UvrABC system protein A</fullName>
    </recommendedName>
    <alternativeName>
        <fullName evidence="16">Excinuclease ABC subunit A</fullName>
    </alternativeName>
</protein>
<keyword evidence="4" id="KW-0677">Repeat</keyword>
<keyword evidence="9" id="KW-0862">Zinc</keyword>
<keyword evidence="7" id="KW-0228">DNA excision</keyword>
<dbReference type="InterPro" id="IPR041102">
    <property type="entry name" value="UvrA_inter"/>
</dbReference>
<keyword evidence="10" id="KW-0067">ATP-binding</keyword>
<evidence type="ECO:0000256" key="16">
    <source>
        <dbReference type="ARBA" id="ARBA00042156"/>
    </source>
</evidence>
<feature type="domain" description="ABC transporter" evidence="17">
    <location>
        <begin position="606"/>
        <end position="929"/>
    </location>
</feature>
<comment type="subcellular location">
    <subcellularLocation>
        <location evidence="1">Cytoplasm</location>
    </subcellularLocation>
</comment>
<keyword evidence="2" id="KW-0963">Cytoplasm</keyword>
<dbReference type="InterPro" id="IPR017871">
    <property type="entry name" value="ABC_transporter-like_CS"/>
</dbReference>
<dbReference type="GO" id="GO:0006289">
    <property type="term" value="P:nucleotide-excision repair"/>
    <property type="evidence" value="ECO:0007669"/>
    <property type="project" value="InterPro"/>
</dbReference>
<dbReference type="GO" id="GO:0016887">
    <property type="term" value="F:ATP hydrolysis activity"/>
    <property type="evidence" value="ECO:0007669"/>
    <property type="project" value="InterPro"/>
</dbReference>
<dbReference type="Gene3D" id="1.10.8.280">
    <property type="entry name" value="ABC transporter ATPase domain-like"/>
    <property type="match status" value="1"/>
</dbReference>
<dbReference type="GO" id="GO:0005524">
    <property type="term" value="F:ATP binding"/>
    <property type="evidence" value="ECO:0007669"/>
    <property type="project" value="UniProtKB-KW"/>
</dbReference>
<dbReference type="GO" id="GO:0009380">
    <property type="term" value="C:excinuclease repair complex"/>
    <property type="evidence" value="ECO:0007669"/>
    <property type="project" value="InterPro"/>
</dbReference>
<comment type="caution">
    <text evidence="18">The sequence shown here is derived from an EMBL/GenBank/DDBJ whole genome shotgun (WGS) entry which is preliminary data.</text>
</comment>
<evidence type="ECO:0000256" key="2">
    <source>
        <dbReference type="ARBA" id="ARBA00022490"/>
    </source>
</evidence>
<dbReference type="NCBIfam" id="TIGR00630">
    <property type="entry name" value="uvra"/>
    <property type="match status" value="1"/>
</dbReference>
<dbReference type="GO" id="GO:0005737">
    <property type="term" value="C:cytoplasm"/>
    <property type="evidence" value="ECO:0007669"/>
    <property type="project" value="UniProtKB-SubCell"/>
</dbReference>
<dbReference type="InterPro" id="IPR004602">
    <property type="entry name" value="UvrA"/>
</dbReference>
<accession>A0A2M6W4D2</accession>
<dbReference type="Gene3D" id="1.20.1580.10">
    <property type="entry name" value="ABC transporter ATPase like domain"/>
    <property type="match status" value="2"/>
</dbReference>
<evidence type="ECO:0000256" key="15">
    <source>
        <dbReference type="ARBA" id="ARBA00039316"/>
    </source>
</evidence>
<dbReference type="InterPro" id="IPR041552">
    <property type="entry name" value="UvrA_DNA-bd"/>
</dbReference>
<dbReference type="InterPro" id="IPR013815">
    <property type="entry name" value="ATP_grasp_subdomain_1"/>
</dbReference>
<dbReference type="PROSITE" id="PS00211">
    <property type="entry name" value="ABC_TRANSPORTER_1"/>
    <property type="match status" value="1"/>
</dbReference>
<evidence type="ECO:0000256" key="8">
    <source>
        <dbReference type="ARBA" id="ARBA00022771"/>
    </source>
</evidence>
<evidence type="ECO:0000256" key="13">
    <source>
        <dbReference type="ARBA" id="ARBA00023204"/>
    </source>
</evidence>
<evidence type="ECO:0000256" key="9">
    <source>
        <dbReference type="ARBA" id="ARBA00022833"/>
    </source>
</evidence>
<dbReference type="InterPro" id="IPR003439">
    <property type="entry name" value="ABC_transporter-like_ATP-bd"/>
</dbReference>
<dbReference type="Pfam" id="PF17755">
    <property type="entry name" value="UvrA_DNA-bind"/>
    <property type="match status" value="1"/>
</dbReference>
<dbReference type="Gene3D" id="3.30.1490.20">
    <property type="entry name" value="ATP-grasp fold, A domain"/>
    <property type="match status" value="1"/>
</dbReference>
<dbReference type="SUPFAM" id="SSF52540">
    <property type="entry name" value="P-loop containing nucleoside triphosphate hydrolases"/>
    <property type="match status" value="2"/>
</dbReference>
<proteinExistence type="inferred from homology"/>
<keyword evidence="5" id="KW-0547">Nucleotide-binding</keyword>
<evidence type="ECO:0000256" key="11">
    <source>
        <dbReference type="ARBA" id="ARBA00022881"/>
    </source>
</evidence>
<evidence type="ECO:0000259" key="17">
    <source>
        <dbReference type="PROSITE" id="PS50893"/>
    </source>
</evidence>
<dbReference type="InterPro" id="IPR027417">
    <property type="entry name" value="P-loop_NTPase"/>
</dbReference>
<feature type="domain" description="ABC transporter" evidence="17">
    <location>
        <begin position="261"/>
        <end position="588"/>
    </location>
</feature>
<evidence type="ECO:0000256" key="4">
    <source>
        <dbReference type="ARBA" id="ARBA00022737"/>
    </source>
</evidence>
<name>A0A2M6W4D2_9BACT</name>
<dbReference type="EMBL" id="PFBX01000014">
    <property type="protein sequence ID" value="PIT87664.1"/>
    <property type="molecule type" value="Genomic_DNA"/>
</dbReference>
<evidence type="ECO:0000256" key="3">
    <source>
        <dbReference type="ARBA" id="ARBA00022723"/>
    </source>
</evidence>
<evidence type="ECO:0000256" key="1">
    <source>
        <dbReference type="ARBA" id="ARBA00004496"/>
    </source>
</evidence>
<dbReference type="CDD" id="cd03271">
    <property type="entry name" value="ABC_UvrA_II"/>
    <property type="match status" value="1"/>
</dbReference>
<keyword evidence="12" id="KW-0238">DNA-binding</keyword>
<evidence type="ECO:0000313" key="18">
    <source>
        <dbReference type="EMBL" id="PIT87664.1"/>
    </source>
</evidence>
<dbReference type="AlphaFoldDB" id="A0A2M6W4D2"/>
<dbReference type="GO" id="GO:0003677">
    <property type="term" value="F:DNA binding"/>
    <property type="evidence" value="ECO:0007669"/>
    <property type="project" value="UniProtKB-KW"/>
</dbReference>
<organism evidence="18 19">
    <name type="scientific">Candidatus Magasanikbacteria bacterium CG10_big_fil_rev_8_21_14_0_10_40_10</name>
    <dbReference type="NCBI Taxonomy" id="1974648"/>
    <lineage>
        <taxon>Bacteria</taxon>
        <taxon>Candidatus Magasanikiibacteriota</taxon>
    </lineage>
</organism>
<evidence type="ECO:0000256" key="10">
    <source>
        <dbReference type="ARBA" id="ARBA00022840"/>
    </source>
</evidence>
<dbReference type="GO" id="GO:0004518">
    <property type="term" value="F:nuclease activity"/>
    <property type="evidence" value="ECO:0007669"/>
    <property type="project" value="UniProtKB-KW"/>
</dbReference>
<evidence type="ECO:0000256" key="5">
    <source>
        <dbReference type="ARBA" id="ARBA00022741"/>
    </source>
</evidence>
<dbReference type="Pfam" id="PF17760">
    <property type="entry name" value="UvrA_inter"/>
    <property type="match status" value="1"/>
</dbReference>
<keyword evidence="8" id="KW-0863">Zinc-finger</keyword>
<dbReference type="PROSITE" id="PS50893">
    <property type="entry name" value="ABC_TRANSPORTER_2"/>
    <property type="match status" value="2"/>
</dbReference>